<dbReference type="PANTHER" id="PTHR42749">
    <property type="entry name" value="CELL SHAPE-DETERMINING PROTEIN MREB"/>
    <property type="match status" value="1"/>
</dbReference>
<comment type="caution">
    <text evidence="8">The sequence shown here is derived from an EMBL/GenBank/DDBJ whole genome shotgun (WGS) entry which is preliminary data.</text>
</comment>
<dbReference type="Proteomes" id="UP000316706">
    <property type="component" value="Unassembled WGS sequence"/>
</dbReference>
<comment type="similarity">
    <text evidence="6">Belongs to the FtsA/MreB family.</text>
</comment>
<keyword evidence="9" id="KW-1185">Reference proteome</keyword>
<evidence type="ECO:0000256" key="6">
    <source>
        <dbReference type="ARBA" id="ARBA00023458"/>
    </source>
</evidence>
<gene>
    <name evidence="8" type="ORF">FHX41_2998</name>
</gene>
<dbReference type="GO" id="GO:0005524">
    <property type="term" value="F:ATP binding"/>
    <property type="evidence" value="ECO:0007669"/>
    <property type="project" value="UniProtKB-KW"/>
</dbReference>
<evidence type="ECO:0000256" key="5">
    <source>
        <dbReference type="ARBA" id="ARBA00022960"/>
    </source>
</evidence>
<sequence>MGTRAPLATKTPSGPYAAIDLGTSRIRATLPSRAVFVDRPSALGGPAHALTPDPAAPRGRRPKARPIEHGIVTDAGACTHLTRLTLLEADPGRELRQVVIAVPSAASGNQLNRAVTAVGAAAGRPVRTMEAPLAAAIGAGIDPSDPRPRLILDIGAGIVEAAAIIRGRVHASRSIQYVPERPAGHQMPRVPEHVRAQIATALRHMLTDLPPPLRRAARDGGLLLTGGGACLPSLPGSLTAEMGMTIKIARDPARATIRGLAHACNSPEAWRLTRA</sequence>
<dbReference type="GO" id="GO:0008360">
    <property type="term" value="P:regulation of cell shape"/>
    <property type="evidence" value="ECO:0007669"/>
    <property type="project" value="UniProtKB-KW"/>
</dbReference>
<reference evidence="8 9" key="1">
    <citation type="submission" date="2019-06" db="EMBL/GenBank/DDBJ databases">
        <title>Sequencing the genomes of 1000 actinobacteria strains.</title>
        <authorList>
            <person name="Klenk H.-P."/>
        </authorList>
    </citation>
    <scope>NUCLEOTIDE SEQUENCE [LARGE SCALE GENOMIC DNA]</scope>
    <source>
        <strain evidence="8 9">DSM 45043</strain>
    </source>
</reference>
<dbReference type="OrthoDB" id="3471776at2"/>
<evidence type="ECO:0000256" key="2">
    <source>
        <dbReference type="ARBA" id="ARBA00022490"/>
    </source>
</evidence>
<dbReference type="InterPro" id="IPR043129">
    <property type="entry name" value="ATPase_NBD"/>
</dbReference>
<dbReference type="PRINTS" id="PR01652">
    <property type="entry name" value="SHAPEPROTEIN"/>
</dbReference>
<organism evidence="8 9">
    <name type="scientific">Actinomadura hallensis</name>
    <dbReference type="NCBI Taxonomy" id="337895"/>
    <lineage>
        <taxon>Bacteria</taxon>
        <taxon>Bacillati</taxon>
        <taxon>Actinomycetota</taxon>
        <taxon>Actinomycetes</taxon>
        <taxon>Streptosporangiales</taxon>
        <taxon>Thermomonosporaceae</taxon>
        <taxon>Actinomadura</taxon>
    </lineage>
</organism>
<evidence type="ECO:0000256" key="3">
    <source>
        <dbReference type="ARBA" id="ARBA00022741"/>
    </source>
</evidence>
<dbReference type="GO" id="GO:0000902">
    <property type="term" value="P:cell morphogenesis"/>
    <property type="evidence" value="ECO:0007669"/>
    <property type="project" value="InterPro"/>
</dbReference>
<evidence type="ECO:0000313" key="8">
    <source>
        <dbReference type="EMBL" id="TQM69304.1"/>
    </source>
</evidence>
<dbReference type="InterPro" id="IPR056546">
    <property type="entry name" value="MreB_MamK-like"/>
</dbReference>
<comment type="subcellular location">
    <subcellularLocation>
        <location evidence="1">Cytoplasm</location>
    </subcellularLocation>
</comment>
<dbReference type="PANTHER" id="PTHR42749:SF1">
    <property type="entry name" value="CELL SHAPE-DETERMINING PROTEIN MREB"/>
    <property type="match status" value="1"/>
</dbReference>
<evidence type="ECO:0000313" key="9">
    <source>
        <dbReference type="Proteomes" id="UP000316706"/>
    </source>
</evidence>
<keyword evidence="2" id="KW-0963">Cytoplasm</keyword>
<accession>A0A543IFG0</accession>
<dbReference type="EMBL" id="VFPO01000001">
    <property type="protein sequence ID" value="TQM69304.1"/>
    <property type="molecule type" value="Genomic_DNA"/>
</dbReference>
<dbReference type="GO" id="GO:0005737">
    <property type="term" value="C:cytoplasm"/>
    <property type="evidence" value="ECO:0007669"/>
    <property type="project" value="UniProtKB-SubCell"/>
</dbReference>
<dbReference type="AlphaFoldDB" id="A0A543IFG0"/>
<dbReference type="Gene3D" id="3.30.420.40">
    <property type="match status" value="2"/>
</dbReference>
<dbReference type="InterPro" id="IPR004753">
    <property type="entry name" value="MreB"/>
</dbReference>
<feature type="region of interest" description="Disordered" evidence="7">
    <location>
        <begin position="41"/>
        <end position="63"/>
    </location>
</feature>
<name>A0A543IFG0_9ACTN</name>
<dbReference type="Pfam" id="PF06723">
    <property type="entry name" value="MreB_Mbl"/>
    <property type="match status" value="2"/>
</dbReference>
<evidence type="ECO:0000256" key="4">
    <source>
        <dbReference type="ARBA" id="ARBA00022840"/>
    </source>
</evidence>
<proteinExistence type="inferred from homology"/>
<keyword evidence="5" id="KW-0133">Cell shape</keyword>
<dbReference type="SUPFAM" id="SSF53067">
    <property type="entry name" value="Actin-like ATPase domain"/>
    <property type="match status" value="2"/>
</dbReference>
<protein>
    <submittedName>
        <fullName evidence="8">Actin-like ATPase involved in cell morphogenesis</fullName>
    </submittedName>
</protein>
<keyword evidence="3" id="KW-0547">Nucleotide-binding</keyword>
<evidence type="ECO:0000256" key="1">
    <source>
        <dbReference type="ARBA" id="ARBA00004496"/>
    </source>
</evidence>
<evidence type="ECO:0000256" key="7">
    <source>
        <dbReference type="SAM" id="MobiDB-lite"/>
    </source>
</evidence>
<keyword evidence="4" id="KW-0067">ATP-binding</keyword>